<dbReference type="AlphaFoldDB" id="A0AB40BPA8"/>
<dbReference type="RefSeq" id="XP_039129265.1">
    <property type="nucleotide sequence ID" value="XM_039273331.1"/>
</dbReference>
<dbReference type="GO" id="GO:0043531">
    <property type="term" value="F:ADP binding"/>
    <property type="evidence" value="ECO:0007669"/>
    <property type="project" value="InterPro"/>
</dbReference>
<dbReference type="Gene3D" id="1.10.10.10">
    <property type="entry name" value="Winged helix-like DNA-binding domain superfamily/Winged helix DNA-binding domain"/>
    <property type="match status" value="1"/>
</dbReference>
<evidence type="ECO:0000259" key="9">
    <source>
        <dbReference type="Pfam" id="PF18052"/>
    </source>
</evidence>
<keyword evidence="7" id="KW-1133">Transmembrane helix</keyword>
<dbReference type="Gene3D" id="1.20.5.4130">
    <property type="match status" value="1"/>
</dbReference>
<comment type="similarity">
    <text evidence="1">Belongs to the disease resistance NB-LRR family.</text>
</comment>
<dbReference type="GO" id="GO:0005524">
    <property type="term" value="F:ATP binding"/>
    <property type="evidence" value="ECO:0007669"/>
    <property type="project" value="UniProtKB-KW"/>
</dbReference>
<protein>
    <submittedName>
        <fullName evidence="13">Disease resistance protein RGA3</fullName>
    </submittedName>
</protein>
<gene>
    <name evidence="13" type="primary">LOC120265428</name>
</gene>
<keyword evidence="3" id="KW-0677">Repeat</keyword>
<dbReference type="PROSITE" id="PS51450">
    <property type="entry name" value="LRR"/>
    <property type="match status" value="1"/>
</dbReference>
<dbReference type="GO" id="GO:0002758">
    <property type="term" value="P:innate immune response-activating signaling pathway"/>
    <property type="evidence" value="ECO:0007669"/>
    <property type="project" value="UniProtKB-ARBA"/>
</dbReference>
<dbReference type="Pfam" id="PF23598">
    <property type="entry name" value="LRR_14"/>
    <property type="match status" value="1"/>
</dbReference>
<accession>A0AB40BPA8</accession>
<dbReference type="Proteomes" id="UP001515500">
    <property type="component" value="Chromosome 7"/>
</dbReference>
<dbReference type="Pfam" id="PF00931">
    <property type="entry name" value="NB-ARC"/>
    <property type="match status" value="1"/>
</dbReference>
<evidence type="ECO:0000259" key="11">
    <source>
        <dbReference type="Pfam" id="PF23598"/>
    </source>
</evidence>
<evidence type="ECO:0000256" key="4">
    <source>
        <dbReference type="ARBA" id="ARBA00022741"/>
    </source>
</evidence>
<keyword evidence="7" id="KW-0472">Membrane</keyword>
<name>A0AB40BPA8_DIOCR</name>
<reference evidence="13" key="1">
    <citation type="submission" date="2025-08" db="UniProtKB">
        <authorList>
            <consortium name="RefSeq"/>
        </authorList>
    </citation>
    <scope>IDENTIFICATION</scope>
</reference>
<dbReference type="SUPFAM" id="SSF52058">
    <property type="entry name" value="L domain-like"/>
    <property type="match status" value="2"/>
</dbReference>
<dbReference type="PANTHER" id="PTHR36766:SF70">
    <property type="entry name" value="DISEASE RESISTANCE PROTEIN RGA4"/>
    <property type="match status" value="1"/>
</dbReference>
<feature type="transmembrane region" description="Helical" evidence="7">
    <location>
        <begin position="1178"/>
        <end position="1196"/>
    </location>
</feature>
<dbReference type="InterPro" id="IPR036388">
    <property type="entry name" value="WH-like_DNA-bd_sf"/>
</dbReference>
<dbReference type="GeneID" id="120265428"/>
<dbReference type="InterPro" id="IPR041118">
    <property type="entry name" value="Rx_N"/>
</dbReference>
<dbReference type="InterPro" id="IPR042197">
    <property type="entry name" value="Apaf_helical"/>
</dbReference>
<dbReference type="Pfam" id="PF23559">
    <property type="entry name" value="WHD_DRP"/>
    <property type="match status" value="1"/>
</dbReference>
<dbReference type="FunFam" id="3.40.50.300:FF:001091">
    <property type="entry name" value="Probable disease resistance protein At1g61300"/>
    <property type="match status" value="1"/>
</dbReference>
<feature type="domain" description="Disease resistance R13L4/SHOC-2-like LRR" evidence="11">
    <location>
        <begin position="569"/>
        <end position="924"/>
    </location>
</feature>
<dbReference type="PANTHER" id="PTHR36766">
    <property type="entry name" value="PLANT BROAD-SPECTRUM MILDEW RESISTANCE PROTEIN RPW8"/>
    <property type="match status" value="1"/>
</dbReference>
<evidence type="ECO:0000256" key="5">
    <source>
        <dbReference type="ARBA" id="ARBA00022821"/>
    </source>
</evidence>
<feature type="domain" description="Disease resistance N-terminal" evidence="9">
    <location>
        <begin position="26"/>
        <end position="91"/>
    </location>
</feature>
<organism evidence="12 13">
    <name type="scientific">Dioscorea cayennensis subsp. rotundata</name>
    <name type="common">White Guinea yam</name>
    <name type="synonym">Dioscorea rotundata</name>
    <dbReference type="NCBI Taxonomy" id="55577"/>
    <lineage>
        <taxon>Eukaryota</taxon>
        <taxon>Viridiplantae</taxon>
        <taxon>Streptophyta</taxon>
        <taxon>Embryophyta</taxon>
        <taxon>Tracheophyta</taxon>
        <taxon>Spermatophyta</taxon>
        <taxon>Magnoliopsida</taxon>
        <taxon>Liliopsida</taxon>
        <taxon>Dioscoreales</taxon>
        <taxon>Dioscoreaceae</taxon>
        <taxon>Dioscorea</taxon>
    </lineage>
</organism>
<proteinExistence type="inferred from homology"/>
<evidence type="ECO:0000256" key="6">
    <source>
        <dbReference type="ARBA" id="ARBA00022840"/>
    </source>
</evidence>
<keyword evidence="12" id="KW-1185">Reference proteome</keyword>
<dbReference type="InterPro" id="IPR001611">
    <property type="entry name" value="Leu-rich_rpt"/>
</dbReference>
<keyword evidence="5" id="KW-0611">Plant defense</keyword>
<dbReference type="FunFam" id="1.10.8.430:FF:000003">
    <property type="entry name" value="Probable disease resistance protein At5g66910"/>
    <property type="match status" value="1"/>
</dbReference>
<dbReference type="Gene3D" id="3.80.10.10">
    <property type="entry name" value="Ribonuclease Inhibitor"/>
    <property type="match status" value="4"/>
</dbReference>
<feature type="domain" description="NB-ARC" evidence="8">
    <location>
        <begin position="174"/>
        <end position="344"/>
    </location>
</feature>
<evidence type="ECO:0000259" key="8">
    <source>
        <dbReference type="Pfam" id="PF00931"/>
    </source>
</evidence>
<dbReference type="Gene3D" id="3.40.50.300">
    <property type="entry name" value="P-loop containing nucleotide triphosphate hydrolases"/>
    <property type="match status" value="1"/>
</dbReference>
<keyword evidence="6" id="KW-0067">ATP-binding</keyword>
<dbReference type="FunFam" id="1.10.10.10:FF:000322">
    <property type="entry name" value="Probable disease resistance protein At1g63360"/>
    <property type="match status" value="1"/>
</dbReference>
<dbReference type="InterPro" id="IPR055414">
    <property type="entry name" value="LRR_R13L4/SHOC2-like"/>
</dbReference>
<sequence>MAGVFSNALEMIKELSTPHAIQYLEPIWSGVDEQLQKLQSSLLLIQQLIEDAEARQLTDKAVRCWLVLIKDAVYDAEDILDEAQTRELVIQRKAELSGRPRSKVRELFSLDHNPLLFKLQLGKKLRNVNTRINGLIEEMDKFKLRVVENNSKPLGNRPQTYSYVHESRGILDRDEDKEKLVQMLIRDSFDEKVGVVSIVGMGGLGKTTLAQLVCRDEEVQKHFQLHIWVCVSDDFDVPKLAGKIICTASGKKCDDTNMEVLQQRLRKELGQKRYLLVLDDVWNEDFRKWDALRNMLLDGGEGSIILVTTRNEKCSRVMGAQKHHILSCLSKESSWVLFEQKAFAVGAPKSAKLVEIGKKIVEKCQGLPLAIEVMGCIMHDKSEEGEWQAVLENKIWNLQDAEEYIKPELWLSYVDLPTHLKKCFAFCAIYPKDHEIEEVELIQLWMAHGFIASQKGNDMEVKGREIFRELIRRSLLQRKIFTEFRSRSLLPIKYYSYSNEKGRVCTMHDLIHDLAHFVMENECFTSLNSSAAPEISTRPRHLNLLIDKNYNQANCSTIHTVLYCRRDSNVLSRLKFVRVLDLRSTRIEELPASIEHLHHLRYLDLSHTNIRKLPETICMLVNLQTLKLDGCYEIYKLPKSITYMNNLRHLIFDPLRVKSLPAGLSQLQNLKTLTRYTVGDDAENNIGQLRSLNPFGELVLDNLEWVKNADDAIKADMGNKQLIQTLILSWMKFGLVDDDEYCLMENGEELLEALKPPSGVKKLAVRCYPGKQFPMWMEEMQQFQYLHHIELSECRECKQLPPLEILPILAYLSISGMDGIKHILNNSRGNALQSFPALKELILYGMKNLEGWCLEEGKEANLSLFPCLTRMEIITCPKLTTMPSIPTLRDLYIDQSFCETQISLLSKERRFFKHLESLQSLTIKSCPDELVSLLEDEEETRTMKSSLKNLNIDNCNQLSLTLVFQNLPSLIQLKVRSLEKLVSWPDEIQSLKFLNDLAISSCRYFTGVSSQGDSGPPFLKSLRVSGSDALRELPTCPTSLQYLSIVQCRGMESLGPEMGHLTSLCNLQVSNCPKLVSLPDGMQALTSFKSLRIIGCPALKSFPEGLQQLLPTLKALIIKGCPELERLCKPGGDYYNLLSTISDKQIGEESKPEETIQVPHDINTSAKQALKCITTNRFLLSVILICAIACFIIFLFNQLDSQNDEEFWFIPPT</sequence>
<dbReference type="SMART" id="SM00369">
    <property type="entry name" value="LRR_TYP"/>
    <property type="match status" value="2"/>
</dbReference>
<dbReference type="InterPro" id="IPR002182">
    <property type="entry name" value="NB-ARC"/>
</dbReference>
<evidence type="ECO:0000256" key="1">
    <source>
        <dbReference type="ARBA" id="ARBA00008894"/>
    </source>
</evidence>
<evidence type="ECO:0000256" key="3">
    <source>
        <dbReference type="ARBA" id="ARBA00022737"/>
    </source>
</evidence>
<dbReference type="InterPro" id="IPR027417">
    <property type="entry name" value="P-loop_NTPase"/>
</dbReference>
<evidence type="ECO:0000256" key="2">
    <source>
        <dbReference type="ARBA" id="ARBA00022614"/>
    </source>
</evidence>
<dbReference type="GO" id="GO:0009626">
    <property type="term" value="P:plant-type hypersensitive response"/>
    <property type="evidence" value="ECO:0007669"/>
    <property type="project" value="UniProtKB-ARBA"/>
</dbReference>
<dbReference type="GO" id="GO:0042742">
    <property type="term" value="P:defense response to bacterium"/>
    <property type="evidence" value="ECO:0007669"/>
    <property type="project" value="UniProtKB-ARBA"/>
</dbReference>
<feature type="domain" description="Disease resistance protein winged helix" evidence="10">
    <location>
        <begin position="429"/>
        <end position="515"/>
    </location>
</feature>
<evidence type="ECO:0000256" key="7">
    <source>
        <dbReference type="SAM" id="Phobius"/>
    </source>
</evidence>
<dbReference type="SUPFAM" id="SSF52540">
    <property type="entry name" value="P-loop containing nucleoside triphosphate hydrolases"/>
    <property type="match status" value="1"/>
</dbReference>
<evidence type="ECO:0000259" key="10">
    <source>
        <dbReference type="Pfam" id="PF23559"/>
    </source>
</evidence>
<dbReference type="InterPro" id="IPR058922">
    <property type="entry name" value="WHD_DRP"/>
</dbReference>
<dbReference type="Gene3D" id="1.10.8.430">
    <property type="entry name" value="Helical domain of apoptotic protease-activating factors"/>
    <property type="match status" value="1"/>
</dbReference>
<dbReference type="Pfam" id="PF18052">
    <property type="entry name" value="Rx_N"/>
    <property type="match status" value="1"/>
</dbReference>
<keyword evidence="7" id="KW-0812">Transmembrane</keyword>
<dbReference type="PRINTS" id="PR00364">
    <property type="entry name" value="DISEASERSIST"/>
</dbReference>
<keyword evidence="2" id="KW-0433">Leucine-rich repeat</keyword>
<evidence type="ECO:0000313" key="13">
    <source>
        <dbReference type="RefSeq" id="XP_039129265.1"/>
    </source>
</evidence>
<dbReference type="InterPro" id="IPR003591">
    <property type="entry name" value="Leu-rich_rpt_typical-subtyp"/>
</dbReference>
<keyword evidence="4" id="KW-0547">Nucleotide-binding</keyword>
<dbReference type="InterPro" id="IPR032675">
    <property type="entry name" value="LRR_dom_sf"/>
</dbReference>
<evidence type="ECO:0000313" key="12">
    <source>
        <dbReference type="Proteomes" id="UP001515500"/>
    </source>
</evidence>